<accession>A0AAN1AN32</accession>
<reference evidence="1 2" key="1">
    <citation type="submission" date="2016-10" db="EMBL/GenBank/DDBJ databases">
        <title>E. coli O157:H7 PA20.</title>
        <authorList>
            <person name="Uhlich G.A."/>
            <person name="Chen C.-Y."/>
            <person name="Paoli G."/>
        </authorList>
    </citation>
    <scope>NUCLEOTIDE SEQUENCE [LARGE SCALE GENOMIC DNA]</scope>
    <source>
        <strain evidence="1 2">PA20</strain>
    </source>
</reference>
<evidence type="ECO:0000313" key="2">
    <source>
        <dbReference type="Proteomes" id="UP000177471"/>
    </source>
</evidence>
<dbReference type="AlphaFoldDB" id="A0AAN1AN32"/>
<organism evidence="1 2">
    <name type="scientific">Escherichia coli O157:H7</name>
    <dbReference type="NCBI Taxonomy" id="83334"/>
    <lineage>
        <taxon>Bacteria</taxon>
        <taxon>Pseudomonadati</taxon>
        <taxon>Pseudomonadota</taxon>
        <taxon>Gammaproteobacteria</taxon>
        <taxon>Enterobacterales</taxon>
        <taxon>Enterobacteriaceae</taxon>
        <taxon>Escherichia</taxon>
    </lineage>
</organism>
<proteinExistence type="predicted"/>
<protein>
    <submittedName>
        <fullName evidence="1">Low calcium response protein S</fullName>
    </submittedName>
</protein>
<evidence type="ECO:0000313" key="1">
    <source>
        <dbReference type="EMBL" id="APA44388.1"/>
    </source>
</evidence>
<dbReference type="EMBL" id="CP017669">
    <property type="protein sequence ID" value="APA44388.1"/>
    <property type="molecule type" value="Genomic_DNA"/>
</dbReference>
<dbReference type="Proteomes" id="UP000177471">
    <property type="component" value="Chromosome"/>
</dbReference>
<sequence length="55" mass="6231">MKEIAIRKAPFTEHQIIAVIKSLEYGRTVKDVAYLKPLTTTASPDTAVWNFLILK</sequence>
<name>A0AAN1AN32_ECO57</name>
<gene>
    <name evidence="1" type="ORF">AU473_27475</name>
</gene>